<proteinExistence type="predicted"/>
<name>A0ABQ8U061_9EUKA</name>
<reference evidence="2" key="1">
    <citation type="journal article" date="2022" name="bioRxiv">
        <title>Genomics of Preaxostyla Flagellates Illuminates Evolutionary Transitions and the Path Towards Mitochondrial Loss.</title>
        <authorList>
            <person name="Novak L.V.F."/>
            <person name="Treitli S.C."/>
            <person name="Pyrih J."/>
            <person name="Halakuc P."/>
            <person name="Pipaliya S.V."/>
            <person name="Vacek V."/>
            <person name="Brzon O."/>
            <person name="Soukal P."/>
            <person name="Eme L."/>
            <person name="Dacks J.B."/>
            <person name="Karnkowska A."/>
            <person name="Elias M."/>
            <person name="Hampl V."/>
        </authorList>
    </citation>
    <scope>NUCLEOTIDE SEQUENCE</scope>
    <source>
        <strain evidence="2">RCP-MX</strain>
    </source>
</reference>
<evidence type="ECO:0000256" key="1">
    <source>
        <dbReference type="SAM" id="MobiDB-lite"/>
    </source>
</evidence>
<feature type="region of interest" description="Disordered" evidence="1">
    <location>
        <begin position="42"/>
        <end position="78"/>
    </location>
</feature>
<feature type="compositionally biased region" description="Polar residues" evidence="1">
    <location>
        <begin position="42"/>
        <end position="53"/>
    </location>
</feature>
<organism evidence="2 3">
    <name type="scientific">Paratrimastix pyriformis</name>
    <dbReference type="NCBI Taxonomy" id="342808"/>
    <lineage>
        <taxon>Eukaryota</taxon>
        <taxon>Metamonada</taxon>
        <taxon>Preaxostyla</taxon>
        <taxon>Paratrimastigidae</taxon>
        <taxon>Paratrimastix</taxon>
    </lineage>
</organism>
<dbReference type="Proteomes" id="UP001141327">
    <property type="component" value="Unassembled WGS sequence"/>
</dbReference>
<sequence>MPRRSPESSRASGKPHVPVPHLSYTNLLYIYPAQVVCQQAAQGEAVGTSSMGRSSLGRAPASDMSATGRAQYHPAESPFHEEIKMELPVC</sequence>
<gene>
    <name evidence="2" type="ORF">PAPYR_13502</name>
</gene>
<evidence type="ECO:0000313" key="2">
    <source>
        <dbReference type="EMBL" id="KAJ4452383.1"/>
    </source>
</evidence>
<dbReference type="EMBL" id="JAPMOS010000566">
    <property type="protein sequence ID" value="KAJ4452383.1"/>
    <property type="molecule type" value="Genomic_DNA"/>
</dbReference>
<keyword evidence="3" id="KW-1185">Reference proteome</keyword>
<comment type="caution">
    <text evidence="2">The sequence shown here is derived from an EMBL/GenBank/DDBJ whole genome shotgun (WGS) entry which is preliminary data.</text>
</comment>
<evidence type="ECO:0000313" key="3">
    <source>
        <dbReference type="Proteomes" id="UP001141327"/>
    </source>
</evidence>
<accession>A0ABQ8U061</accession>
<protein>
    <submittedName>
        <fullName evidence="2">Uncharacterized protein</fullName>
    </submittedName>
</protein>